<accession>A0A5E4WBL4</accession>
<evidence type="ECO:0000313" key="3">
    <source>
        <dbReference type="Proteomes" id="UP000366945"/>
    </source>
</evidence>
<dbReference type="PANTHER" id="PTHR30006:SF2">
    <property type="entry name" value="ABC TRANSPORTER SUBSTRATE-BINDING PROTEIN"/>
    <property type="match status" value="1"/>
</dbReference>
<dbReference type="EMBL" id="CABPSK010000003">
    <property type="protein sequence ID" value="VVE21998.1"/>
    <property type="molecule type" value="Genomic_DNA"/>
</dbReference>
<dbReference type="GeneID" id="300405198"/>
<dbReference type="PIRSF" id="PIRSF002825">
    <property type="entry name" value="CfbpA"/>
    <property type="match status" value="1"/>
</dbReference>
<evidence type="ECO:0000256" key="1">
    <source>
        <dbReference type="ARBA" id="ARBA00022729"/>
    </source>
</evidence>
<dbReference type="InterPro" id="IPR026045">
    <property type="entry name" value="Ferric-bd"/>
</dbReference>
<dbReference type="GO" id="GO:0030975">
    <property type="term" value="F:thiamine binding"/>
    <property type="evidence" value="ECO:0007669"/>
    <property type="project" value="TreeGrafter"/>
</dbReference>
<dbReference type="Pfam" id="PF13343">
    <property type="entry name" value="SBP_bac_6"/>
    <property type="match status" value="1"/>
</dbReference>
<dbReference type="GO" id="GO:0015888">
    <property type="term" value="P:thiamine transport"/>
    <property type="evidence" value="ECO:0007669"/>
    <property type="project" value="TreeGrafter"/>
</dbReference>
<dbReference type="Proteomes" id="UP000366945">
    <property type="component" value="Unassembled WGS sequence"/>
</dbReference>
<dbReference type="RefSeq" id="WP_217426956.1">
    <property type="nucleotide sequence ID" value="NZ_CABPSK010000003.1"/>
</dbReference>
<dbReference type="GO" id="GO:0030976">
    <property type="term" value="F:thiamine pyrophosphate binding"/>
    <property type="evidence" value="ECO:0007669"/>
    <property type="project" value="TreeGrafter"/>
</dbReference>
<reference evidence="2 3" key="1">
    <citation type="submission" date="2019-08" db="EMBL/GenBank/DDBJ databases">
        <authorList>
            <person name="Peeters C."/>
        </authorList>
    </citation>
    <scope>NUCLEOTIDE SEQUENCE [LARGE SCALE GENOMIC DNA]</scope>
    <source>
        <strain evidence="2 3">LMG 31114</strain>
    </source>
</reference>
<dbReference type="SUPFAM" id="SSF53850">
    <property type="entry name" value="Periplasmic binding protein-like II"/>
    <property type="match status" value="1"/>
</dbReference>
<dbReference type="CDD" id="cd13544">
    <property type="entry name" value="PBP2_Fbp_like_1"/>
    <property type="match status" value="1"/>
</dbReference>
<evidence type="ECO:0000313" key="2">
    <source>
        <dbReference type="EMBL" id="VVE21998.1"/>
    </source>
</evidence>
<protein>
    <submittedName>
        <fullName evidence="2">Iron ABC transporter substrate-binding protein</fullName>
    </submittedName>
</protein>
<sequence>MLTKPKPPIVAPNIANECNASIRAALSTRPAQPALPARVGFAVRLLRTARRTLAAALCIAAAATMLPPSTAHAADRLSLLCSADLEWCQLMKKRFEKDTGIGVAMIRKSAGEALALLTAQRARPQFDVWWAGSGDSHLQAAFEGLTEAYRSPSLPQLQPWAQRFAQTGRERTVGVYQGLLGIGYNATELRKRRLDPPKCWRDLLAPTWKGEIQIANPNASGTAYVALATFVQLMGEDEAFRYLRALNTNVSQYTATGVAPGEAASRGEASIAIEFLHDLVKQRVAGFDIATVAPCEGTGFEIGGMSLIAGAAHPALAKQFYEFALRADVQSLAEQAHAYQLPSNRDAAIPKLAPLPASIKLIDYDAARFGDPATRKRLLQRWNTEIYAHAR</sequence>
<dbReference type="GO" id="GO:0030288">
    <property type="term" value="C:outer membrane-bounded periplasmic space"/>
    <property type="evidence" value="ECO:0007669"/>
    <property type="project" value="TreeGrafter"/>
</dbReference>
<dbReference type="Gene3D" id="3.40.190.10">
    <property type="entry name" value="Periplasmic binding protein-like II"/>
    <property type="match status" value="2"/>
</dbReference>
<proteinExistence type="predicted"/>
<dbReference type="AlphaFoldDB" id="A0A5E4WBL4"/>
<organism evidence="2 3">
    <name type="scientific">Pandoraea pneumonica</name>
    <dbReference type="NCBI Taxonomy" id="2508299"/>
    <lineage>
        <taxon>Bacteria</taxon>
        <taxon>Pseudomonadati</taxon>
        <taxon>Pseudomonadota</taxon>
        <taxon>Betaproteobacteria</taxon>
        <taxon>Burkholderiales</taxon>
        <taxon>Burkholderiaceae</taxon>
        <taxon>Pandoraea</taxon>
    </lineage>
</organism>
<name>A0A5E4WBL4_9BURK</name>
<keyword evidence="1" id="KW-0732">Signal</keyword>
<dbReference type="PANTHER" id="PTHR30006">
    <property type="entry name" value="THIAMINE-BINDING PERIPLASMIC PROTEIN-RELATED"/>
    <property type="match status" value="1"/>
</dbReference>
<gene>
    <name evidence="2" type="ORF">PPN31114_03185</name>
</gene>
<keyword evidence="3" id="KW-1185">Reference proteome</keyword>